<accession>A0ABN3JBB5</accession>
<evidence type="ECO:0000313" key="2">
    <source>
        <dbReference type="EMBL" id="GAA2426249.1"/>
    </source>
</evidence>
<reference evidence="2 3" key="1">
    <citation type="journal article" date="2019" name="Int. J. Syst. Evol. Microbiol.">
        <title>The Global Catalogue of Microorganisms (GCM) 10K type strain sequencing project: providing services to taxonomists for standard genome sequencing and annotation.</title>
        <authorList>
            <consortium name="The Broad Institute Genomics Platform"/>
            <consortium name="The Broad Institute Genome Sequencing Center for Infectious Disease"/>
            <person name="Wu L."/>
            <person name="Ma J."/>
        </authorList>
    </citation>
    <scope>NUCLEOTIDE SEQUENCE [LARGE SCALE GENOMIC DNA]</scope>
    <source>
        <strain evidence="2 3">JCM 4358</strain>
    </source>
</reference>
<evidence type="ECO:0000256" key="1">
    <source>
        <dbReference type="SAM" id="MobiDB-lite"/>
    </source>
</evidence>
<evidence type="ECO:0000313" key="3">
    <source>
        <dbReference type="Proteomes" id="UP001499986"/>
    </source>
</evidence>
<proteinExistence type="predicted"/>
<sequence length="285" mass="31936">MSHTIPLRAPLDDTGLPRKNLTAASGPAVQRPSTAGQGGTTMPAGDTFTITPDEHRQIWERLSPHLPRYLRKVENHPSGWGLRFEFLPFTGREDAPAVPRSFYDDPRLKYVWESEDPAEHRVRKAADRILSDLYDQAYEEWKDAAYVADLRQAVQDAPDRWKAYERELKALQAAYDYLRTPQAGSEWPAAISRLIDAQERARAAAVAFDERARDIAAAHYKHLHADLGRVQALTKAGYPEAKDWHVGDGFGGHFSDSLKESVDRLIEQQDAHVTKVARLSGMGAG</sequence>
<comment type="caution">
    <text evidence="2">The sequence shown here is derived from an EMBL/GenBank/DDBJ whole genome shotgun (WGS) entry which is preliminary data.</text>
</comment>
<feature type="region of interest" description="Disordered" evidence="1">
    <location>
        <begin position="1"/>
        <end position="47"/>
    </location>
</feature>
<dbReference type="EMBL" id="BAAASE010000017">
    <property type="protein sequence ID" value="GAA2426249.1"/>
    <property type="molecule type" value="Genomic_DNA"/>
</dbReference>
<organism evidence="2 3">
    <name type="scientific">Streptomyces coeruleofuscus</name>
    <dbReference type="NCBI Taxonomy" id="66879"/>
    <lineage>
        <taxon>Bacteria</taxon>
        <taxon>Bacillati</taxon>
        <taxon>Actinomycetota</taxon>
        <taxon>Actinomycetes</taxon>
        <taxon>Kitasatosporales</taxon>
        <taxon>Streptomycetaceae</taxon>
        <taxon>Streptomyces</taxon>
    </lineage>
</organism>
<dbReference type="RefSeq" id="WP_086851881.1">
    <property type="nucleotide sequence ID" value="NZ_BAAASE010000017.1"/>
</dbReference>
<gene>
    <name evidence="2" type="ORF">GCM10010255_80650</name>
</gene>
<keyword evidence="3" id="KW-1185">Reference proteome</keyword>
<protein>
    <submittedName>
        <fullName evidence="2">Uncharacterized protein</fullName>
    </submittedName>
</protein>
<name>A0ABN3JBB5_9ACTN</name>
<dbReference type="Proteomes" id="UP001499986">
    <property type="component" value="Unassembled WGS sequence"/>
</dbReference>